<dbReference type="EMBL" id="FOXR01000004">
    <property type="protein sequence ID" value="SFP80678.1"/>
    <property type="molecule type" value="Genomic_DNA"/>
</dbReference>
<evidence type="ECO:0000313" key="2">
    <source>
        <dbReference type="EMBL" id="SFP80678.1"/>
    </source>
</evidence>
<feature type="transmembrane region" description="Helical" evidence="1">
    <location>
        <begin position="135"/>
        <end position="161"/>
    </location>
</feature>
<evidence type="ECO:0000313" key="3">
    <source>
        <dbReference type="Proteomes" id="UP000198577"/>
    </source>
</evidence>
<feature type="transmembrane region" description="Helical" evidence="1">
    <location>
        <begin position="216"/>
        <end position="239"/>
    </location>
</feature>
<dbReference type="STRING" id="937334.SAMN05444406_10455"/>
<name>A0A1I5TCH7_9FIRM</name>
<keyword evidence="1" id="KW-1133">Transmembrane helix</keyword>
<evidence type="ECO:0000256" key="1">
    <source>
        <dbReference type="SAM" id="Phobius"/>
    </source>
</evidence>
<keyword evidence="1" id="KW-0472">Membrane</keyword>
<reference evidence="2 3" key="1">
    <citation type="submission" date="2016-10" db="EMBL/GenBank/DDBJ databases">
        <authorList>
            <person name="de Groot N.N."/>
        </authorList>
    </citation>
    <scope>NUCLEOTIDE SEQUENCE [LARGE SCALE GENOMIC DNA]</scope>
    <source>
        <strain evidence="2 3">DSM 20678</strain>
    </source>
</reference>
<gene>
    <name evidence="2" type="ORF">SAMN05444406_10455</name>
</gene>
<protein>
    <submittedName>
        <fullName evidence="2">Uncharacterized protein</fullName>
    </submittedName>
</protein>
<dbReference type="Proteomes" id="UP000198577">
    <property type="component" value="Unassembled WGS sequence"/>
</dbReference>
<keyword evidence="1" id="KW-0812">Transmembrane</keyword>
<feature type="transmembrane region" description="Helical" evidence="1">
    <location>
        <begin position="53"/>
        <end position="75"/>
    </location>
</feature>
<keyword evidence="3" id="KW-1185">Reference proteome</keyword>
<feature type="transmembrane region" description="Helical" evidence="1">
    <location>
        <begin position="20"/>
        <end position="38"/>
    </location>
</feature>
<dbReference type="AlphaFoldDB" id="A0A1I5TCH7"/>
<organism evidence="2 3">
    <name type="scientific">Caldicoprobacter faecalis</name>
    <dbReference type="NCBI Taxonomy" id="937334"/>
    <lineage>
        <taxon>Bacteria</taxon>
        <taxon>Bacillati</taxon>
        <taxon>Bacillota</taxon>
        <taxon>Clostridia</taxon>
        <taxon>Caldicoprobacterales</taxon>
        <taxon>Caldicoprobacteraceae</taxon>
        <taxon>Caldicoprobacter</taxon>
    </lineage>
</organism>
<sequence length="252" mass="29280">MRLCKKFLSKIFLMVGKKRVIFYLMILAFNIRISVLIGQEANLLTENLRINDIYLLFSRLIYFALYYVPIFLIIISHEDILNHTLILVRFKNIDIWWKEKIKLLSIDTVLYVILLELPIIVTAVMYIGVPHLLEAKILAFMLGDFIIKYLIFLPTGIIYLISSFVSKRRYVGFLVGLFTGSLDYILTLIKLDRYAMTTTGILLEFIFGLELPMMKFLLLSLVHCSYLSFLSLFLLLMGVKILGKTDIRRSGL</sequence>
<feature type="transmembrane region" description="Helical" evidence="1">
    <location>
        <begin position="170"/>
        <end position="189"/>
    </location>
</feature>
<accession>A0A1I5TCH7</accession>
<feature type="transmembrane region" description="Helical" evidence="1">
    <location>
        <begin position="108"/>
        <end position="129"/>
    </location>
</feature>
<proteinExistence type="predicted"/>